<dbReference type="Gene3D" id="2.60.120.330">
    <property type="entry name" value="B-lactam Antibiotic, Isopenicillin N Synthase, Chain"/>
    <property type="match status" value="1"/>
</dbReference>
<dbReference type="Proteomes" id="UP001433268">
    <property type="component" value="Unassembled WGS sequence"/>
</dbReference>
<dbReference type="EMBL" id="JAQQWN010000004">
    <property type="protein sequence ID" value="KAK8089873.1"/>
    <property type="molecule type" value="Genomic_DNA"/>
</dbReference>
<sequence length="174" mass="19190">MMEEIDQLFDVGKDILNLPEDAKQRYLHDIPKSFLGFKPRGQAKIETNEPDRFEWFNLGQDSIMGTETTQPIPPLVQTHMSLFASFLEHGQSILATINTTLATQLALPPYAFACLQTPTRPSGTVVRIIKAFAAERDEDVRTSMIHHTDFGTITLLANVVGGLQVLAPGKSPAA</sequence>
<proteinExistence type="predicted"/>
<gene>
    <name evidence="1" type="ORF">PG997_004834</name>
</gene>
<evidence type="ECO:0000313" key="1">
    <source>
        <dbReference type="EMBL" id="KAK8089873.1"/>
    </source>
</evidence>
<comment type="caution">
    <text evidence="1">The sequence shown here is derived from an EMBL/GenBank/DDBJ whole genome shotgun (WGS) entry which is preliminary data.</text>
</comment>
<dbReference type="GeneID" id="92042209"/>
<reference evidence="1 2" key="1">
    <citation type="submission" date="2023-01" db="EMBL/GenBank/DDBJ databases">
        <title>Analysis of 21 Apiospora genomes using comparative genomics revels a genus with tremendous synthesis potential of carbohydrate active enzymes and secondary metabolites.</title>
        <authorList>
            <person name="Sorensen T."/>
        </authorList>
    </citation>
    <scope>NUCLEOTIDE SEQUENCE [LARGE SCALE GENOMIC DNA]</scope>
    <source>
        <strain evidence="1 2">CBS 114990</strain>
    </source>
</reference>
<name>A0ABR1X380_9PEZI</name>
<dbReference type="InterPro" id="IPR027443">
    <property type="entry name" value="IPNS-like_sf"/>
</dbReference>
<evidence type="ECO:0000313" key="2">
    <source>
        <dbReference type="Proteomes" id="UP001433268"/>
    </source>
</evidence>
<organism evidence="1 2">
    <name type="scientific">Apiospora hydei</name>
    <dbReference type="NCBI Taxonomy" id="1337664"/>
    <lineage>
        <taxon>Eukaryota</taxon>
        <taxon>Fungi</taxon>
        <taxon>Dikarya</taxon>
        <taxon>Ascomycota</taxon>
        <taxon>Pezizomycotina</taxon>
        <taxon>Sordariomycetes</taxon>
        <taxon>Xylariomycetidae</taxon>
        <taxon>Amphisphaeriales</taxon>
        <taxon>Apiosporaceae</taxon>
        <taxon>Apiospora</taxon>
    </lineage>
</organism>
<keyword evidence="2" id="KW-1185">Reference proteome</keyword>
<dbReference type="RefSeq" id="XP_066672767.1">
    <property type="nucleotide sequence ID" value="XM_066809149.1"/>
</dbReference>
<accession>A0ABR1X380</accession>
<protein>
    <submittedName>
        <fullName evidence="1">Oxidoreductase</fullName>
    </submittedName>
</protein>
<dbReference type="SUPFAM" id="SSF51197">
    <property type="entry name" value="Clavaminate synthase-like"/>
    <property type="match status" value="1"/>
</dbReference>